<sequence>MPFEPSIVGAIAAAINLALKVHKEFGDDIKSLGRNLELIKRIICNAEDQLKQVSLREFGPEQFDLGALDQIVGNYSATLRECDNLILNNAKFIKDGSGFVSNIVYNFNVEPEAARLKERVGFHNIKILMVLEPLEIKMISELQKLIIDLHQDQAERLEEILARLAGIHGQLVKLLGQDSATDPAIGLAGSIDINVPDALAQKFETAVSERHEAVDTFPVEEGLNAFFEYFKEGFNYSQVQDYLNLMKCAWIMSRLIERLNAGVKAPGSLYDTTVRRMRRAFARKAQWGGEFTPDITEPRQLSPA</sequence>
<comment type="caution">
    <text evidence="1">The sequence shown here is derived from an EMBL/GenBank/DDBJ whole genome shotgun (WGS) entry which is preliminary data.</text>
</comment>
<gene>
    <name evidence="1" type="ORF">GP486_003982</name>
</gene>
<protein>
    <recommendedName>
        <fullName evidence="3">Fungal N-terminal domain-containing protein</fullName>
    </recommendedName>
</protein>
<reference evidence="1" key="1">
    <citation type="submission" date="2021-03" db="EMBL/GenBank/DDBJ databases">
        <title>Comparative genomics and phylogenomic investigation of the class Geoglossomycetes provide insights into ecological specialization and systematics.</title>
        <authorList>
            <person name="Melie T."/>
            <person name="Pirro S."/>
            <person name="Miller A.N."/>
            <person name="Quandt A."/>
        </authorList>
    </citation>
    <scope>NUCLEOTIDE SEQUENCE</scope>
    <source>
        <strain evidence="1">CAQ_001_2017</strain>
    </source>
</reference>
<organism evidence="1 2">
    <name type="scientific">Trichoglossum hirsutum</name>
    <dbReference type="NCBI Taxonomy" id="265104"/>
    <lineage>
        <taxon>Eukaryota</taxon>
        <taxon>Fungi</taxon>
        <taxon>Dikarya</taxon>
        <taxon>Ascomycota</taxon>
        <taxon>Pezizomycotina</taxon>
        <taxon>Geoglossomycetes</taxon>
        <taxon>Geoglossales</taxon>
        <taxon>Geoglossaceae</taxon>
        <taxon>Trichoglossum</taxon>
    </lineage>
</organism>
<evidence type="ECO:0000313" key="2">
    <source>
        <dbReference type="Proteomes" id="UP000750711"/>
    </source>
</evidence>
<keyword evidence="2" id="KW-1185">Reference proteome</keyword>
<evidence type="ECO:0000313" key="1">
    <source>
        <dbReference type="EMBL" id="KAH0559505.1"/>
    </source>
</evidence>
<dbReference type="Proteomes" id="UP000750711">
    <property type="component" value="Unassembled WGS sequence"/>
</dbReference>
<proteinExistence type="predicted"/>
<name>A0A9P8LBU9_9PEZI</name>
<dbReference type="EMBL" id="JAGHQM010000582">
    <property type="protein sequence ID" value="KAH0559505.1"/>
    <property type="molecule type" value="Genomic_DNA"/>
</dbReference>
<evidence type="ECO:0008006" key="3">
    <source>
        <dbReference type="Google" id="ProtNLM"/>
    </source>
</evidence>
<dbReference type="AlphaFoldDB" id="A0A9P8LBU9"/>
<accession>A0A9P8LBU9</accession>